<name>A0ACD4ZUL1_9ACTN</name>
<dbReference type="EMBL" id="CP109109">
    <property type="protein sequence ID" value="WSC01644.1"/>
    <property type="molecule type" value="Genomic_DNA"/>
</dbReference>
<accession>A0ACD4ZUL1</accession>
<protein>
    <submittedName>
        <fullName evidence="1">Uncharacterized protein</fullName>
    </submittedName>
</protein>
<sequence length="299" mass="33413">MRADDSTHSTKTMKGNPVQITTGELSGGGRPSEDRILISEDSTLVVVLDGVSTLTDETPRGGWYAQTLGEEIIAAHGRDQHLDLRTTLNEAIYAVAHEHKLVCRSSPAATVAIVRHRPDDHMVDALVLCDTPVVVEQRDGFEVLRDERLETLVRLSPDREVMFEQLQAGRGFQSSEHRQVVKQLRDHQMQHINRTGDPRAYWVAEAATEAAWQAVVRSWPVSDVKRMWVMTDGALAGVEPYGLWSWHEFADACTARGPRQVVETIDAYEHTDDPDGIKHPRYKVSDDKALACIGFGTQR</sequence>
<organism evidence="1 2">
    <name type="scientific">Streptomyces scopuliridis</name>
    <dbReference type="NCBI Taxonomy" id="452529"/>
    <lineage>
        <taxon>Bacteria</taxon>
        <taxon>Bacillati</taxon>
        <taxon>Actinomycetota</taxon>
        <taxon>Actinomycetes</taxon>
        <taxon>Kitasatosporales</taxon>
        <taxon>Streptomycetaceae</taxon>
        <taxon>Streptomyces</taxon>
    </lineage>
</organism>
<keyword evidence="2" id="KW-1185">Reference proteome</keyword>
<evidence type="ECO:0000313" key="2">
    <source>
        <dbReference type="Proteomes" id="UP001348369"/>
    </source>
</evidence>
<evidence type="ECO:0000313" key="1">
    <source>
        <dbReference type="EMBL" id="WSC01644.1"/>
    </source>
</evidence>
<gene>
    <name evidence="1" type="ORF">OG835_34650</name>
</gene>
<proteinExistence type="predicted"/>
<reference evidence="1" key="1">
    <citation type="submission" date="2022-10" db="EMBL/GenBank/DDBJ databases">
        <title>The complete genomes of actinobacterial strains from the NBC collection.</title>
        <authorList>
            <person name="Joergensen T.S."/>
            <person name="Alvarez Arevalo M."/>
            <person name="Sterndorff E.B."/>
            <person name="Faurdal D."/>
            <person name="Vuksanovic O."/>
            <person name="Mourched A.-S."/>
            <person name="Charusanti P."/>
            <person name="Shaw S."/>
            <person name="Blin K."/>
            <person name="Weber T."/>
        </authorList>
    </citation>
    <scope>NUCLEOTIDE SEQUENCE</scope>
    <source>
        <strain evidence="1">NBC 01771</strain>
    </source>
</reference>
<dbReference type="Proteomes" id="UP001348369">
    <property type="component" value="Chromosome"/>
</dbReference>